<sequence length="1389" mass="154512">MPESHQQEYHLGVPHEQIIVHVRVDDEVKRSGKETHRITSRLGPEYQDLDDVFNSLPLWALQFATSATNAEIAPFSYEPLDATTKEIRLLRLGPVCEHGLVLQLHIQTFALDDAPSFLALSYVWGSPHIKAKVKCDGGGIGVGASLLHALLETFRRYPSGWLWADAICMDQSNLTERAHQVMMMGKIYRKATLVVTYPGSGYDKFKCEFNEAFDCNIDCQNHMYMREEAASFGSPQKAISVMNHLTRIWKSSTGTISELDWAQHIPDITTKEGKEIRVNAVIFGLSDWYSCSRGWTFQERLRIADQTQGHDARNNEGSDYAFALSRNQRGKRISYLLELLRLSKINLSSDPRDKIYTLLDMAEDEISRSVVVDYSPENTATTLCIDMARRFIDARFGVDTLHFSGLDQTVQGLPTWVPDWTKQSRSELKATLYHCTGSTSPKMEFLGTGGKPGLRVRGYTSLVLVNRREYQTDLAYESDHLAKENAAMRALMACRNFSVNGGILARNGIVQGLLGNGSERQKKSRHSSSSHSSRHRHSGHASSSSSDGSTSVLSRRSSITSISSLETLKSVSSDSLHQSHTPPKTSKAKPIASKDRPTTGPIVSSEQSGDSIHTAGLKEAISSHDFPKTKLLLEQSFSEVAVDEYSWVTELKQLGYSPGEIADELLEKSIHGPWIFEPFERPDAQPYLDNLHQAQCVHGPCTVPRVSLSKENTDPPIMLTDPCRTRLTIKENIEYFCGLGGARPVAGESDNVELGSAIFENNNSMAIVSLDSSAVQTLLMDLECAARVLQDIGGCCDSFTFLYASRHRIELHKVELSLIRQLTQQLKIGCNSELSSELFERISGVLPWVAEEQASIDWSTLDSPCESLYSLVAQFLSLALLSYAQSHCGSICPFFLDTPVESVVLTGQENLETNTEACCLVGSLVELTCMGGMVVQPVFAFHFLPCFDQAAIQKYAGKKFDLFACPEDVLDTWGPGELVGAADNPELLYAISIGGGTISAVKLKDSDALRLHWSRAPVKLSELEYSFSRRSKIIIGAMVTENRNCQADSPTQLKNAVTLLEEIGTCPTYWELSERQFGLGIQGGQAGIATFQFNQTWVKRGGLTKKSTLLSQQAIYTADLESLFAVQVSVCTGIARRVRLRDLLADVMPCYIEGILTKPPLWKSLNDDFKVLQALREDDLKVWIDSLDHDHQVAFENIVLKILFLLRDTGIDRTGQNFVIACIQPDIPFQCLKVPCKKENYWARILADSEEIATFAYVTTRCLETNRISCRGLAASWANSTALLWTAVSCYEDRLAAASSSNTAQWFLKHSEAYLIGRPDTALFVQVDRPDSQAEPRLLVSLSTIPRQYLYRIYRKGKLRRLREKKAFDDSAENVIILVSQGGKIGRDA</sequence>
<name>A0ACC0DD63_9PEZI</name>
<proteinExistence type="predicted"/>
<protein>
    <submittedName>
        <fullName evidence="1">Heterokaryon incompatibility protein-domain-containing protein</fullName>
    </submittedName>
</protein>
<dbReference type="Proteomes" id="UP001497680">
    <property type="component" value="Unassembled WGS sequence"/>
</dbReference>
<evidence type="ECO:0000313" key="1">
    <source>
        <dbReference type="EMBL" id="KAI6090707.1"/>
    </source>
</evidence>
<dbReference type="EMBL" id="MU394290">
    <property type="protein sequence ID" value="KAI6090707.1"/>
    <property type="molecule type" value="Genomic_DNA"/>
</dbReference>
<evidence type="ECO:0000313" key="2">
    <source>
        <dbReference type="Proteomes" id="UP001497680"/>
    </source>
</evidence>
<organism evidence="1 2">
    <name type="scientific">Hypoxylon rubiginosum</name>
    <dbReference type="NCBI Taxonomy" id="110542"/>
    <lineage>
        <taxon>Eukaryota</taxon>
        <taxon>Fungi</taxon>
        <taxon>Dikarya</taxon>
        <taxon>Ascomycota</taxon>
        <taxon>Pezizomycotina</taxon>
        <taxon>Sordariomycetes</taxon>
        <taxon>Xylariomycetidae</taxon>
        <taxon>Xylariales</taxon>
        <taxon>Hypoxylaceae</taxon>
        <taxon>Hypoxylon</taxon>
    </lineage>
</organism>
<accession>A0ACC0DD63</accession>
<reference evidence="1 2" key="1">
    <citation type="journal article" date="2022" name="New Phytol.">
        <title>Ecological generalism drives hyperdiversity of secondary metabolite gene clusters in xylarialean endophytes.</title>
        <authorList>
            <person name="Franco M.E.E."/>
            <person name="Wisecaver J.H."/>
            <person name="Arnold A.E."/>
            <person name="Ju Y.M."/>
            <person name="Slot J.C."/>
            <person name="Ahrendt S."/>
            <person name="Moore L.P."/>
            <person name="Eastman K.E."/>
            <person name="Scott K."/>
            <person name="Konkel Z."/>
            <person name="Mondo S.J."/>
            <person name="Kuo A."/>
            <person name="Hayes R.D."/>
            <person name="Haridas S."/>
            <person name="Andreopoulos B."/>
            <person name="Riley R."/>
            <person name="LaButti K."/>
            <person name="Pangilinan J."/>
            <person name="Lipzen A."/>
            <person name="Amirebrahimi M."/>
            <person name="Yan J."/>
            <person name="Adam C."/>
            <person name="Keymanesh K."/>
            <person name="Ng V."/>
            <person name="Louie K."/>
            <person name="Northen T."/>
            <person name="Drula E."/>
            <person name="Henrissat B."/>
            <person name="Hsieh H.M."/>
            <person name="Youens-Clark K."/>
            <person name="Lutzoni F."/>
            <person name="Miadlikowska J."/>
            <person name="Eastwood D.C."/>
            <person name="Hamelin R.C."/>
            <person name="Grigoriev I.V."/>
            <person name="U'Ren J.M."/>
        </authorList>
    </citation>
    <scope>NUCLEOTIDE SEQUENCE [LARGE SCALE GENOMIC DNA]</scope>
    <source>
        <strain evidence="1 2">ER1909</strain>
    </source>
</reference>
<comment type="caution">
    <text evidence="1">The sequence shown here is derived from an EMBL/GenBank/DDBJ whole genome shotgun (WGS) entry which is preliminary data.</text>
</comment>
<keyword evidence="2" id="KW-1185">Reference proteome</keyword>
<gene>
    <name evidence="1" type="ORF">F4821DRAFT_228869</name>
</gene>